<organism evidence="1 2">
    <name type="scientific">Candidatus Wildermuthbacteria bacterium RIFCSPHIGHO2_02_FULL_45_25</name>
    <dbReference type="NCBI Taxonomy" id="1802450"/>
    <lineage>
        <taxon>Bacteria</taxon>
        <taxon>Candidatus Wildermuthiibacteriota</taxon>
    </lineage>
</organism>
<dbReference type="Proteomes" id="UP000178092">
    <property type="component" value="Unassembled WGS sequence"/>
</dbReference>
<evidence type="ECO:0000313" key="1">
    <source>
        <dbReference type="EMBL" id="OHA67826.1"/>
    </source>
</evidence>
<reference evidence="1 2" key="1">
    <citation type="journal article" date="2016" name="Nat. Commun.">
        <title>Thousands of microbial genomes shed light on interconnected biogeochemical processes in an aquifer system.</title>
        <authorList>
            <person name="Anantharaman K."/>
            <person name="Brown C.T."/>
            <person name="Hug L.A."/>
            <person name="Sharon I."/>
            <person name="Castelle C.J."/>
            <person name="Probst A.J."/>
            <person name="Thomas B.C."/>
            <person name="Singh A."/>
            <person name="Wilkins M.J."/>
            <person name="Karaoz U."/>
            <person name="Brodie E.L."/>
            <person name="Williams K.H."/>
            <person name="Hubbard S.S."/>
            <person name="Banfield J.F."/>
        </authorList>
    </citation>
    <scope>NUCLEOTIDE SEQUENCE [LARGE SCALE GENOMIC DNA]</scope>
</reference>
<dbReference type="AlphaFoldDB" id="A0A1G2R4R7"/>
<gene>
    <name evidence="1" type="ORF">A3C04_04270</name>
</gene>
<proteinExistence type="predicted"/>
<comment type="caution">
    <text evidence="1">The sequence shown here is derived from an EMBL/GenBank/DDBJ whole genome shotgun (WGS) entry which is preliminary data.</text>
</comment>
<protein>
    <submittedName>
        <fullName evidence="1">Uncharacterized protein</fullName>
    </submittedName>
</protein>
<dbReference type="Gene3D" id="3.30.200.270">
    <property type="match status" value="1"/>
</dbReference>
<name>A0A1G2R4R7_9BACT</name>
<dbReference type="EMBL" id="MHTV01000003">
    <property type="protein sequence ID" value="OHA67826.1"/>
    <property type="molecule type" value="Genomic_DNA"/>
</dbReference>
<accession>A0A1G2R4R7</accession>
<sequence>MQISYMINIRFLSGILVALLIGGATGWFLTNRQPSSSPASLSASFVPKRLTLPANAEMYIPCIKGHGAHYAEPQNIAHGLTDRSWVGPSYVVREDTGAVTGIEYHVSAKAIEEEGKRIADLLGKIVGGDSSIKLLYDHKFPVFGANYDAIDIVYIAGHPGFEVPHYDIHAWTLPESEHAKIDCPTDPNKNI</sequence>
<evidence type="ECO:0000313" key="2">
    <source>
        <dbReference type="Proteomes" id="UP000178092"/>
    </source>
</evidence>